<accession>A0AAD5XGU8</accession>
<dbReference type="EMBL" id="JADGJH010001116">
    <property type="protein sequence ID" value="KAJ3118585.1"/>
    <property type="molecule type" value="Genomic_DNA"/>
</dbReference>
<dbReference type="InterPro" id="IPR036390">
    <property type="entry name" value="WH_DNA-bd_sf"/>
</dbReference>
<keyword evidence="4" id="KW-0833">Ubl conjugation pathway</keyword>
<dbReference type="InterPro" id="IPR016158">
    <property type="entry name" value="Cullin_homology"/>
</dbReference>
<evidence type="ECO:0000256" key="6">
    <source>
        <dbReference type="PROSITE-ProRule" id="PRU00330"/>
    </source>
</evidence>
<dbReference type="SUPFAM" id="SSF75632">
    <property type="entry name" value="Cullin homology domain"/>
    <property type="match status" value="1"/>
</dbReference>
<dbReference type="Pfam" id="PF25773">
    <property type="entry name" value="TPR_ANAPC2"/>
    <property type="match status" value="1"/>
</dbReference>
<dbReference type="Proteomes" id="UP001211907">
    <property type="component" value="Unassembled WGS sequence"/>
</dbReference>
<dbReference type="GO" id="GO:0070979">
    <property type="term" value="P:protein K11-linked ubiquitination"/>
    <property type="evidence" value="ECO:0007669"/>
    <property type="project" value="TreeGrafter"/>
</dbReference>
<dbReference type="InterPro" id="IPR044554">
    <property type="entry name" value="ANAPC2"/>
</dbReference>
<dbReference type="Gene3D" id="1.20.1310.10">
    <property type="entry name" value="Cullin Repeats"/>
    <property type="match status" value="1"/>
</dbReference>
<sequence length="694" mass="77448">MFAKVRHAKDGKEAVEAAHCYWRVHRSLVLGPSSNANSASIESSNNQPHFDSAQQNTSKSDKQRRVFAGRLAASLTAETTAFAVKLVLWQLSHDHFVESESESRLVRKAKECGLFSLISSMAIRAVCSQIASEIFDQIPHLFHVPLLDRFLTAARDFTAPKLAEMLGVFDVEGCENIGRTLKQSVYSAFVYIRLRELFDMIVDFPASQPALEEFKLCIHETDAYLSLKSSLSRIISHRLLHLGANTRDIIAVYVSTIKCLTFLDPSLDLLNSISDLIRNYLKTRSDAMRSVLNILTGNSQSNAENDGDEIIVGDIENANNLFSKALSDLVVHRNSKTKIVQPNIPADITTTLVQIFDSPDVFIREFQGLLAEKLLMKSDYDFENELKNLEMFKKYFSDSKMHQCEVMMKDMMESKRINTSIQNSNTLSPTAADEMDTSFANETTDTINIDIKILSRHFWPPLTSSDSQQNLPKSIKKFLDPYNEKFGKLKSMRKLKHVLGYGSVQLDLELEDRTVTLTATPAQAALIGFFDDHARWSADALAEVSGRTVASLEKALQFWVAKGILRRNNSDASYSVIEQIQNQDDTIDDSATAIDGDGGDEIAGEVGADGDLGGNDADILSVGEAMKPFFPFVQGMLTNFGAMPVERMHAMLIQFAQAPKYSESAERLRMYLDQLVEEEICEAVAGGMYGMRKK</sequence>
<gene>
    <name evidence="9" type="primary">ANAPC2</name>
    <name evidence="9" type="ORF">HK100_000581</name>
</gene>
<evidence type="ECO:0000256" key="5">
    <source>
        <dbReference type="ARBA" id="ARBA00023306"/>
    </source>
</evidence>
<dbReference type="InterPro" id="IPR057975">
    <property type="entry name" value="TPR_ANAPC2"/>
</dbReference>
<comment type="caution">
    <text evidence="9">The sequence shown here is derived from an EMBL/GenBank/DDBJ whole genome shotgun (WGS) entry which is preliminary data.</text>
</comment>
<dbReference type="Pfam" id="PF08672">
    <property type="entry name" value="ANAPC2"/>
    <property type="match status" value="1"/>
</dbReference>
<comment type="similarity">
    <text evidence="6">Belongs to the cullin family.</text>
</comment>
<evidence type="ECO:0000256" key="1">
    <source>
        <dbReference type="ARBA" id="ARBA00016068"/>
    </source>
</evidence>
<dbReference type="SMART" id="SM00182">
    <property type="entry name" value="CULLIN"/>
    <property type="match status" value="1"/>
</dbReference>
<evidence type="ECO:0000256" key="2">
    <source>
        <dbReference type="ARBA" id="ARBA00022618"/>
    </source>
</evidence>
<dbReference type="GO" id="GO:0006511">
    <property type="term" value="P:ubiquitin-dependent protein catabolic process"/>
    <property type="evidence" value="ECO:0007669"/>
    <property type="project" value="InterPro"/>
</dbReference>
<dbReference type="GO" id="GO:0051301">
    <property type="term" value="P:cell division"/>
    <property type="evidence" value="ECO:0007669"/>
    <property type="project" value="UniProtKB-KW"/>
</dbReference>
<feature type="compositionally biased region" description="Polar residues" evidence="7">
    <location>
        <begin position="47"/>
        <end position="58"/>
    </location>
</feature>
<evidence type="ECO:0000259" key="8">
    <source>
        <dbReference type="PROSITE" id="PS50069"/>
    </source>
</evidence>
<dbReference type="InterPro" id="IPR059120">
    <property type="entry name" value="Cullin-like_AB"/>
</dbReference>
<dbReference type="SUPFAM" id="SSF46785">
    <property type="entry name" value="Winged helix' DNA-binding domain"/>
    <property type="match status" value="1"/>
</dbReference>
<dbReference type="Gene3D" id="3.30.230.130">
    <property type="entry name" value="Cullin, Chain C, Domain 2"/>
    <property type="match status" value="1"/>
</dbReference>
<keyword evidence="2" id="KW-0132">Cell division</keyword>
<dbReference type="GO" id="GO:0005680">
    <property type="term" value="C:anaphase-promoting complex"/>
    <property type="evidence" value="ECO:0007669"/>
    <property type="project" value="TreeGrafter"/>
</dbReference>
<feature type="domain" description="Cullin family profile" evidence="8">
    <location>
        <begin position="317"/>
        <end position="560"/>
    </location>
</feature>
<keyword evidence="5" id="KW-0131">Cell cycle</keyword>
<evidence type="ECO:0000313" key="9">
    <source>
        <dbReference type="EMBL" id="KAJ3118585.1"/>
    </source>
</evidence>
<feature type="region of interest" description="Disordered" evidence="7">
    <location>
        <begin position="37"/>
        <end position="62"/>
    </location>
</feature>
<dbReference type="InterPro" id="IPR014786">
    <property type="entry name" value="ANAPC2_C"/>
</dbReference>
<reference evidence="9" key="1">
    <citation type="submission" date="2020-05" db="EMBL/GenBank/DDBJ databases">
        <title>Phylogenomic resolution of chytrid fungi.</title>
        <authorList>
            <person name="Stajich J.E."/>
            <person name="Amses K."/>
            <person name="Simmons R."/>
            <person name="Seto K."/>
            <person name="Myers J."/>
            <person name="Bonds A."/>
            <person name="Quandt C.A."/>
            <person name="Barry K."/>
            <person name="Liu P."/>
            <person name="Grigoriev I."/>
            <person name="Longcore J.E."/>
            <person name="James T.Y."/>
        </authorList>
    </citation>
    <scope>NUCLEOTIDE SEQUENCE</scope>
    <source>
        <strain evidence="9">JEL0513</strain>
    </source>
</reference>
<dbReference type="InterPro" id="IPR036388">
    <property type="entry name" value="WH-like_DNA-bd_sf"/>
</dbReference>
<dbReference type="InterPro" id="IPR036317">
    <property type="entry name" value="Cullin_homology_sf"/>
</dbReference>
<dbReference type="PANTHER" id="PTHR45957">
    <property type="entry name" value="ANAPHASE-PROMOTING COMPLEX SUBUNIT 2"/>
    <property type="match status" value="1"/>
</dbReference>
<dbReference type="GO" id="GO:0007091">
    <property type="term" value="P:metaphase/anaphase transition of mitotic cell cycle"/>
    <property type="evidence" value="ECO:0007669"/>
    <property type="project" value="TreeGrafter"/>
</dbReference>
<dbReference type="PANTHER" id="PTHR45957:SF1">
    <property type="entry name" value="ANAPHASE-PROMOTING COMPLEX SUBUNIT 2"/>
    <property type="match status" value="1"/>
</dbReference>
<keyword evidence="10" id="KW-1185">Reference proteome</keyword>
<dbReference type="AlphaFoldDB" id="A0AAD5XGU8"/>
<organism evidence="9 10">
    <name type="scientific">Physocladia obscura</name>
    <dbReference type="NCBI Taxonomy" id="109957"/>
    <lineage>
        <taxon>Eukaryota</taxon>
        <taxon>Fungi</taxon>
        <taxon>Fungi incertae sedis</taxon>
        <taxon>Chytridiomycota</taxon>
        <taxon>Chytridiomycota incertae sedis</taxon>
        <taxon>Chytridiomycetes</taxon>
        <taxon>Chytridiales</taxon>
        <taxon>Chytriomycetaceae</taxon>
        <taxon>Physocladia</taxon>
    </lineage>
</organism>
<dbReference type="SMART" id="SM01013">
    <property type="entry name" value="APC2"/>
    <property type="match status" value="1"/>
</dbReference>
<protein>
    <recommendedName>
        <fullName evidence="1">Anaphase-promoting complex subunit 2</fullName>
    </recommendedName>
</protein>
<evidence type="ECO:0000313" key="10">
    <source>
        <dbReference type="Proteomes" id="UP001211907"/>
    </source>
</evidence>
<feature type="compositionally biased region" description="Low complexity" evidence="7">
    <location>
        <begin position="37"/>
        <end position="46"/>
    </location>
</feature>
<keyword evidence="3" id="KW-0498">Mitosis</keyword>
<evidence type="ECO:0000256" key="7">
    <source>
        <dbReference type="SAM" id="MobiDB-lite"/>
    </source>
</evidence>
<evidence type="ECO:0000256" key="4">
    <source>
        <dbReference type="ARBA" id="ARBA00022786"/>
    </source>
</evidence>
<proteinExistence type="inferred from homology"/>
<evidence type="ECO:0000256" key="3">
    <source>
        <dbReference type="ARBA" id="ARBA00022776"/>
    </source>
</evidence>
<dbReference type="Gene3D" id="1.10.10.10">
    <property type="entry name" value="Winged helix-like DNA-binding domain superfamily/Winged helix DNA-binding domain"/>
    <property type="match status" value="1"/>
</dbReference>
<name>A0AAD5XGU8_9FUNG</name>
<dbReference type="GO" id="GO:0031625">
    <property type="term" value="F:ubiquitin protein ligase binding"/>
    <property type="evidence" value="ECO:0007669"/>
    <property type="project" value="InterPro"/>
</dbReference>
<dbReference type="Pfam" id="PF26557">
    <property type="entry name" value="Cullin_AB"/>
    <property type="match status" value="1"/>
</dbReference>
<dbReference type="PROSITE" id="PS50069">
    <property type="entry name" value="CULLIN_2"/>
    <property type="match status" value="1"/>
</dbReference>